<evidence type="ECO:0000259" key="2">
    <source>
        <dbReference type="Pfam" id="PF16012"/>
    </source>
</evidence>
<dbReference type="AlphaFoldDB" id="A0A9P0DMP3"/>
<sequence>MEKPENQLQNIQRESLAADPTEEKLPTWLKRFPHIDEKNSNTLLSVDQVSSERGFQGVIPVAGINTDEPLDEPKLRTSITIGINSPKNKSHILNDVQRHKLSDKAAKRREHKLKLQEKNGMHHQGHQILLNFIYTQGLKKNQTLIDLLQMKAHVDSIEGRNPPMEISRKNEKRLRRLSTIDLDSSKLSNGAKSLRDSDLRALGLWPLWADMQKATQTGRNKIKVVPIGETLMKNARKRQRRLQEVTKDPKPSQMHRAAVEKHLLDNTWLSAGVQTGYEEPASTLSMTNQNPSYSEDIEHTRQINEVGSSIHMGCTEFCESASGSLYHIDIGNMENTQFSDSRGIEQSQMPSDDKCPNPVTPCSIKFELVGIRLMEDAARCLQVTIIPEGYPHMILVEEQAGMIRNALLAKLDLLPPGTTGPKFSGIDLIDGAIVVLCSDAYSQRWLEHVVEACSPSLGLNLTVSTPAVRASTWVPGPCEDPEVILRRLCTQNEGLSTRNWRVLDRKVMEEGQELTVLMEESDWRRIKEVEYMPHVNFSRILFTAM</sequence>
<feature type="region of interest" description="Disordered" evidence="1">
    <location>
        <begin position="1"/>
        <end position="22"/>
    </location>
</feature>
<name>A0A9P0DMP3_PHACE</name>
<dbReference type="OrthoDB" id="6764048at2759"/>
<evidence type="ECO:0000313" key="3">
    <source>
        <dbReference type="EMBL" id="CAH1155458.1"/>
    </source>
</evidence>
<evidence type="ECO:0000313" key="4">
    <source>
        <dbReference type="Proteomes" id="UP001153737"/>
    </source>
</evidence>
<organism evidence="3 4">
    <name type="scientific">Phaedon cochleariae</name>
    <name type="common">Mustard beetle</name>
    <dbReference type="NCBI Taxonomy" id="80249"/>
    <lineage>
        <taxon>Eukaryota</taxon>
        <taxon>Metazoa</taxon>
        <taxon>Ecdysozoa</taxon>
        <taxon>Arthropoda</taxon>
        <taxon>Hexapoda</taxon>
        <taxon>Insecta</taxon>
        <taxon>Pterygota</taxon>
        <taxon>Neoptera</taxon>
        <taxon>Endopterygota</taxon>
        <taxon>Coleoptera</taxon>
        <taxon>Polyphaga</taxon>
        <taxon>Cucujiformia</taxon>
        <taxon>Chrysomeloidea</taxon>
        <taxon>Chrysomelidae</taxon>
        <taxon>Chrysomelinae</taxon>
        <taxon>Chrysomelini</taxon>
        <taxon>Phaedon</taxon>
    </lineage>
</organism>
<gene>
    <name evidence="3" type="ORF">PHAECO_LOCUS6200</name>
</gene>
<keyword evidence="4" id="KW-1185">Reference proteome</keyword>
<accession>A0A9P0DMP3</accession>
<reference evidence="3" key="1">
    <citation type="submission" date="2022-01" db="EMBL/GenBank/DDBJ databases">
        <authorList>
            <person name="King R."/>
        </authorList>
    </citation>
    <scope>NUCLEOTIDE SEQUENCE</scope>
</reference>
<protein>
    <recommendedName>
        <fullName evidence="2">DUF4780 domain-containing protein</fullName>
    </recommendedName>
</protein>
<dbReference type="Pfam" id="PF16012">
    <property type="entry name" value="DUF4780"/>
    <property type="match status" value="1"/>
</dbReference>
<dbReference type="Proteomes" id="UP001153737">
    <property type="component" value="Chromosome 2"/>
</dbReference>
<reference evidence="3" key="2">
    <citation type="submission" date="2022-10" db="EMBL/GenBank/DDBJ databases">
        <authorList>
            <consortium name="ENA_rothamsted_submissions"/>
            <consortium name="culmorum"/>
            <person name="King R."/>
        </authorList>
    </citation>
    <scope>NUCLEOTIDE SEQUENCE</scope>
</reference>
<dbReference type="EMBL" id="OU896708">
    <property type="protein sequence ID" value="CAH1155458.1"/>
    <property type="molecule type" value="Genomic_DNA"/>
</dbReference>
<proteinExistence type="predicted"/>
<feature type="domain" description="DUF4780" evidence="2">
    <location>
        <begin position="379"/>
        <end position="542"/>
    </location>
</feature>
<dbReference type="InterPro" id="IPR031961">
    <property type="entry name" value="DUF4780"/>
</dbReference>
<evidence type="ECO:0000256" key="1">
    <source>
        <dbReference type="SAM" id="MobiDB-lite"/>
    </source>
</evidence>
<feature type="compositionally biased region" description="Polar residues" evidence="1">
    <location>
        <begin position="1"/>
        <end position="13"/>
    </location>
</feature>